<keyword evidence="1" id="KW-0812">Transmembrane</keyword>
<comment type="caution">
    <text evidence="2">The sequence shown here is derived from an EMBL/GenBank/DDBJ whole genome shotgun (WGS) entry which is preliminary data.</text>
</comment>
<reference evidence="3" key="2">
    <citation type="journal article" date="2019" name="MicrobiologyOpen">
        <title>High-quality draft genome sequence of Gaiella occulta isolated from a 150 meter deep mineral water borehole and comparison with the genome sequences of other deep-branching lineages of the phylum Actinobacteria.</title>
        <authorList>
            <person name="Severino R."/>
            <person name="Froufe H.J.C."/>
            <person name="Barroso C."/>
            <person name="Albuquerque L."/>
            <person name="Lobo-da-Cunha A."/>
            <person name="da Costa M.S."/>
            <person name="Egas C."/>
        </authorList>
    </citation>
    <scope>NUCLEOTIDE SEQUENCE [LARGE SCALE GENOMIC DNA]</scope>
    <source>
        <strain evidence="3">F2-233</strain>
    </source>
</reference>
<organism evidence="2 3">
    <name type="scientific">Gaiella occulta</name>
    <dbReference type="NCBI Taxonomy" id="1002870"/>
    <lineage>
        <taxon>Bacteria</taxon>
        <taxon>Bacillati</taxon>
        <taxon>Actinomycetota</taxon>
        <taxon>Thermoleophilia</taxon>
        <taxon>Gaiellales</taxon>
        <taxon>Gaiellaceae</taxon>
        <taxon>Gaiella</taxon>
    </lineage>
</organism>
<proteinExistence type="predicted"/>
<dbReference type="EMBL" id="QQZY01000005">
    <property type="protein sequence ID" value="RDI74022.1"/>
    <property type="molecule type" value="Genomic_DNA"/>
</dbReference>
<keyword evidence="1" id="KW-0472">Membrane</keyword>
<evidence type="ECO:0000313" key="2">
    <source>
        <dbReference type="EMBL" id="RDI74022.1"/>
    </source>
</evidence>
<feature type="transmembrane region" description="Helical" evidence="1">
    <location>
        <begin position="30"/>
        <end position="53"/>
    </location>
</feature>
<evidence type="ECO:0000313" key="3">
    <source>
        <dbReference type="Proteomes" id="UP000254134"/>
    </source>
</evidence>
<dbReference type="AlphaFoldDB" id="A0A7M2YV51"/>
<sequence length="73" mass="6947">MRGRLGLGAVGVLAAVCCAALPLLAAALGAAALAWIGGLALFPLALAAGAVAVRARRAAAASRADRAAGGARR</sequence>
<name>A0A7M2YV51_9ACTN</name>
<dbReference type="Proteomes" id="UP000254134">
    <property type="component" value="Unassembled WGS sequence"/>
</dbReference>
<evidence type="ECO:0000256" key="1">
    <source>
        <dbReference type="SAM" id="Phobius"/>
    </source>
</evidence>
<reference evidence="2 3" key="1">
    <citation type="submission" date="2018-07" db="EMBL/GenBank/DDBJ databases">
        <title>High-quality-draft genome sequence of Gaiella occulta.</title>
        <authorList>
            <person name="Severino R."/>
            <person name="Froufe H.J.C."/>
            <person name="Rainey F.A."/>
            <person name="Barroso C."/>
            <person name="Albuquerque L."/>
            <person name="Lobo-Da-Cunha A."/>
            <person name="Da Costa M.S."/>
            <person name="Egas C."/>
        </authorList>
    </citation>
    <scope>NUCLEOTIDE SEQUENCE [LARGE SCALE GENOMIC DNA]</scope>
    <source>
        <strain evidence="2 3">F2-233</strain>
    </source>
</reference>
<keyword evidence="1" id="KW-1133">Transmembrane helix</keyword>
<protein>
    <submittedName>
        <fullName evidence="2">Uncharacterized protein</fullName>
    </submittedName>
</protein>
<accession>A0A7M2YV51</accession>
<gene>
    <name evidence="2" type="ORF">Gocc_2119</name>
</gene>
<keyword evidence="3" id="KW-1185">Reference proteome</keyword>